<evidence type="ECO:0000313" key="8">
    <source>
        <dbReference type="Proteomes" id="UP000320333"/>
    </source>
</evidence>
<evidence type="ECO:0000256" key="5">
    <source>
        <dbReference type="SAM" id="MobiDB-lite"/>
    </source>
</evidence>
<proteinExistence type="predicted"/>
<feature type="compositionally biased region" description="Basic and acidic residues" evidence="5">
    <location>
        <begin position="1186"/>
        <end position="1195"/>
    </location>
</feature>
<dbReference type="PROSITE" id="PS50294">
    <property type="entry name" value="WD_REPEATS_REGION"/>
    <property type="match status" value="1"/>
</dbReference>
<feature type="region of interest" description="Disordered" evidence="5">
    <location>
        <begin position="1165"/>
        <end position="1195"/>
    </location>
</feature>
<dbReference type="InterPro" id="IPR018247">
    <property type="entry name" value="EF_Hand_1_Ca_BS"/>
</dbReference>
<evidence type="ECO:0000259" key="6">
    <source>
        <dbReference type="PROSITE" id="PS50222"/>
    </source>
</evidence>
<dbReference type="PROSITE" id="PS50082">
    <property type="entry name" value="WD_REPEATS_2"/>
    <property type="match status" value="2"/>
</dbReference>
<comment type="caution">
    <text evidence="7">The sequence shown here is derived from an EMBL/GenBank/DDBJ whole genome shotgun (WGS) entry which is preliminary data.</text>
</comment>
<dbReference type="Gene3D" id="2.130.10.10">
    <property type="entry name" value="YVTN repeat-like/Quinoprotein amine dehydrogenase"/>
    <property type="match status" value="3"/>
</dbReference>
<dbReference type="InterPro" id="IPR051242">
    <property type="entry name" value="WD-EF-hand_domain"/>
</dbReference>
<feature type="domain" description="EF-hand" evidence="6">
    <location>
        <begin position="116"/>
        <end position="151"/>
    </location>
</feature>
<evidence type="ECO:0000256" key="1">
    <source>
        <dbReference type="ARBA" id="ARBA00022574"/>
    </source>
</evidence>
<keyword evidence="1 4" id="KW-0853">WD repeat</keyword>
<feature type="compositionally biased region" description="Polar residues" evidence="5">
    <location>
        <begin position="938"/>
        <end position="962"/>
    </location>
</feature>
<reference evidence="7 8" key="1">
    <citation type="journal article" date="2019" name="Sci. Rep.">
        <title>Comparative genomics of chytrid fungi reveal insights into the obligate biotrophic and pathogenic lifestyle of Synchytrium endobioticum.</title>
        <authorList>
            <person name="van de Vossenberg B.T.L.H."/>
            <person name="Warris S."/>
            <person name="Nguyen H.D.T."/>
            <person name="van Gent-Pelzer M.P.E."/>
            <person name="Joly D.L."/>
            <person name="van de Geest H.C."/>
            <person name="Bonants P.J.M."/>
            <person name="Smith D.S."/>
            <person name="Levesque C.A."/>
            <person name="van der Lee T.A.J."/>
        </authorList>
    </citation>
    <scope>NUCLEOTIDE SEQUENCE [LARGE SCALE GENOMIC DNA]</scope>
    <source>
        <strain evidence="7 8">CBS 675.73</strain>
    </source>
</reference>
<feature type="repeat" description="WD" evidence="4">
    <location>
        <begin position="599"/>
        <end position="633"/>
    </location>
</feature>
<dbReference type="OrthoDB" id="10251381at2759"/>
<dbReference type="InterPro" id="IPR015943">
    <property type="entry name" value="WD40/YVTN_repeat-like_dom_sf"/>
</dbReference>
<dbReference type="EMBL" id="QEAP01000095">
    <property type="protein sequence ID" value="TPX75112.1"/>
    <property type="molecule type" value="Genomic_DNA"/>
</dbReference>
<sequence length="1195" mass="133600">MSTNSNLPPIAAKLAVAQANGKIPINTKRAAPANAGAFSVAAIAQLALEKKKRTMKLISKMNKDNLLKDKALYRAEREINLNHFRELMTVFQNRGNKSMTMEDFKGSFGMVLGEGLNDEQMALLFMKIDANTDNAIDWEEFSAFMLLRAERQSQMLEEANTQLFEVPNPMNPTPKHSSPHRESIVNVVYLEHNKKYVTCSREGTICYWSDKFRLQKCFLNVGLKTLSLDGREVMKLLGTNKNNPLLDRETPWINDMIYMKPLNKFAIASDDHEITLYNQTTWQSKIRFDLKDCNALCLDYFVDLENQDSETSTFYFGTDGGFIYTVNIINSAFSNKNDNAKNKCVTILMDQFGRGSTKGMGSMSKRRAHDNWIGKIKYYHDWHAIVSCSIDPLASLVVALQDGKNSWTYFSAPVNHGVNTFTYSRFPVALITGGTDHQLRLWNPHRLKNPMASFKGHNSPIIDLAVNEESGQVISLSVDNIIKVWDIRKQQCVQTLFDSEPLGIDDALNRIYFTGPTQGKLFALARNVTEYRLKEKTADVSSKSPSAARSHEYPLRAALYNPTFKQVVTACDGGVVNVWDALSGLHIFKFADTHGKSELTAVTFDLGYRKLITGARDGTIHIWNFHNGQKIKELIKPDSAEVTEIIQIEMHETRYIIAVGWNRKVTIFAGNNDSDKEYPCSIYPKGKNGPPWHNDDVMCVAFAPPNVLVTASFDGGIVLSNLQSGFMLKKLRWPDQEATALNKSIEQVVFLHERLSNHAAATLLTAGGDGVIRWWRTNEAELMWEMNGVVGREGESIYAMCTNPSNSLLITGDTAGWVTIYSIKDTCIDGREDITPPKTLVEFRAHLRCIVTLDIIETNILTGSTDGTSRLFTGYGFYIGTFGQEQAWDWSEPSETFKPPDVLDLDERVERAAQLAEAGGSKDRFRRASLSVMDKLRSQNASRCPSSSLTPNQKDGVSSPCKSVTPILSRDVSISALSVPDAESSVSRMGDGNLKHLGKQLSLSTFRMNEEEGTAADKHPIALAASTEALPPLQPETRGQSILNLVSTSTRNLFDLSDAADPSFWKSRNINTPELMQTNYRTWFSKSHFAREYVETERQVDRRRKTRQAYVSAAMNQKLPSIIAADNKISPAYHNLQPTDLSDYDVSKVLKLPAIMNQMANERAKVESKAGVDKTGYRAAANTAKEAPEPDSHVL</sequence>
<evidence type="ECO:0000256" key="2">
    <source>
        <dbReference type="ARBA" id="ARBA00022737"/>
    </source>
</evidence>
<keyword evidence="3" id="KW-0106">Calcium</keyword>
<dbReference type="PROSITE" id="PS00018">
    <property type="entry name" value="EF_HAND_1"/>
    <property type="match status" value="1"/>
</dbReference>
<dbReference type="InterPro" id="IPR011992">
    <property type="entry name" value="EF-hand-dom_pair"/>
</dbReference>
<dbReference type="SUPFAM" id="SSF47473">
    <property type="entry name" value="EF-hand"/>
    <property type="match status" value="1"/>
</dbReference>
<dbReference type="InterPro" id="IPR002048">
    <property type="entry name" value="EF_hand_dom"/>
</dbReference>
<keyword evidence="2" id="KW-0677">Repeat</keyword>
<evidence type="ECO:0000256" key="4">
    <source>
        <dbReference type="PROSITE-ProRule" id="PRU00221"/>
    </source>
</evidence>
<protein>
    <recommendedName>
        <fullName evidence="6">EF-hand domain-containing protein</fullName>
    </recommendedName>
</protein>
<dbReference type="PROSITE" id="PS50222">
    <property type="entry name" value="EF_HAND_2"/>
    <property type="match status" value="1"/>
</dbReference>
<dbReference type="SUPFAM" id="SSF75011">
    <property type="entry name" value="3-carboxy-cis,cis-mucoante lactonizing enzyme"/>
    <property type="match status" value="1"/>
</dbReference>
<dbReference type="Proteomes" id="UP000320333">
    <property type="component" value="Unassembled WGS sequence"/>
</dbReference>
<dbReference type="GO" id="GO:0005509">
    <property type="term" value="F:calcium ion binding"/>
    <property type="evidence" value="ECO:0007669"/>
    <property type="project" value="InterPro"/>
</dbReference>
<organism evidence="7 8">
    <name type="scientific">Chytriomyces confervae</name>
    <dbReference type="NCBI Taxonomy" id="246404"/>
    <lineage>
        <taxon>Eukaryota</taxon>
        <taxon>Fungi</taxon>
        <taxon>Fungi incertae sedis</taxon>
        <taxon>Chytridiomycota</taxon>
        <taxon>Chytridiomycota incertae sedis</taxon>
        <taxon>Chytridiomycetes</taxon>
        <taxon>Chytridiales</taxon>
        <taxon>Chytriomycetaceae</taxon>
        <taxon>Chytriomyces</taxon>
    </lineage>
</organism>
<dbReference type="Gene3D" id="1.10.238.10">
    <property type="entry name" value="EF-hand"/>
    <property type="match status" value="1"/>
</dbReference>
<dbReference type="SUPFAM" id="SSF50978">
    <property type="entry name" value="WD40 repeat-like"/>
    <property type="match status" value="2"/>
</dbReference>
<dbReference type="SMART" id="SM00320">
    <property type="entry name" value="WD40"/>
    <property type="match status" value="10"/>
</dbReference>
<dbReference type="PROSITE" id="PS00678">
    <property type="entry name" value="WD_REPEATS_1"/>
    <property type="match status" value="2"/>
</dbReference>
<dbReference type="STRING" id="246404.A0A507FG51"/>
<gene>
    <name evidence="7" type="ORF">CcCBS67573_g03629</name>
</gene>
<dbReference type="Pfam" id="PF00400">
    <property type="entry name" value="WD40"/>
    <property type="match status" value="2"/>
</dbReference>
<feature type="compositionally biased region" description="Basic and acidic residues" evidence="5">
    <location>
        <begin position="1165"/>
        <end position="1176"/>
    </location>
</feature>
<feature type="region of interest" description="Disordered" evidence="5">
    <location>
        <begin position="937"/>
        <end position="962"/>
    </location>
</feature>
<dbReference type="AlphaFoldDB" id="A0A507FG51"/>
<dbReference type="PANTHER" id="PTHR44324">
    <property type="entry name" value="WD40 REPEAT DOMAIN 95"/>
    <property type="match status" value="1"/>
</dbReference>
<keyword evidence="8" id="KW-1185">Reference proteome</keyword>
<dbReference type="PANTHER" id="PTHR44324:SF4">
    <property type="entry name" value="WD40 REPEAT DOMAIN 95"/>
    <property type="match status" value="1"/>
</dbReference>
<dbReference type="InterPro" id="IPR036322">
    <property type="entry name" value="WD40_repeat_dom_sf"/>
</dbReference>
<evidence type="ECO:0000313" key="7">
    <source>
        <dbReference type="EMBL" id="TPX75112.1"/>
    </source>
</evidence>
<dbReference type="InterPro" id="IPR001680">
    <property type="entry name" value="WD40_rpt"/>
</dbReference>
<evidence type="ECO:0000256" key="3">
    <source>
        <dbReference type="ARBA" id="ARBA00022837"/>
    </source>
</evidence>
<dbReference type="InterPro" id="IPR019775">
    <property type="entry name" value="WD40_repeat_CS"/>
</dbReference>
<feature type="repeat" description="WD" evidence="4">
    <location>
        <begin position="454"/>
        <end position="495"/>
    </location>
</feature>
<accession>A0A507FG51</accession>
<name>A0A507FG51_9FUNG</name>